<evidence type="ECO:0000313" key="4">
    <source>
        <dbReference type="Proteomes" id="UP000246018"/>
    </source>
</evidence>
<dbReference type="Pfam" id="PF00722">
    <property type="entry name" value="Glyco_hydro_16"/>
    <property type="match status" value="1"/>
</dbReference>
<evidence type="ECO:0000313" key="3">
    <source>
        <dbReference type="EMBL" id="PVG81616.1"/>
    </source>
</evidence>
<feature type="domain" description="GH16" evidence="2">
    <location>
        <begin position="94"/>
        <end position="320"/>
    </location>
</feature>
<name>A0A2T8F7C4_9ACTN</name>
<dbReference type="AlphaFoldDB" id="A0A2T8F7C4"/>
<dbReference type="GO" id="GO:0004553">
    <property type="term" value="F:hydrolase activity, hydrolyzing O-glycosyl compounds"/>
    <property type="evidence" value="ECO:0007669"/>
    <property type="project" value="InterPro"/>
</dbReference>
<gene>
    <name evidence="3" type="ORF">DDE18_16570</name>
</gene>
<dbReference type="InterPro" id="IPR028994">
    <property type="entry name" value="Integrin_alpha_N"/>
</dbReference>
<dbReference type="Gene3D" id="2.60.120.200">
    <property type="match status" value="1"/>
</dbReference>
<reference evidence="3 4" key="1">
    <citation type="submission" date="2018-04" db="EMBL/GenBank/DDBJ databases">
        <title>Genome of Nocardioides gansuensis WSJ-1.</title>
        <authorList>
            <person name="Wu S."/>
            <person name="Wang G."/>
        </authorList>
    </citation>
    <scope>NUCLEOTIDE SEQUENCE [LARGE SCALE GENOMIC DNA]</scope>
    <source>
        <strain evidence="3 4">WSJ-1</strain>
    </source>
</reference>
<comment type="caution">
    <text evidence="3">The sequence shown here is derived from an EMBL/GenBank/DDBJ whole genome shotgun (WGS) entry which is preliminary data.</text>
</comment>
<dbReference type="Proteomes" id="UP000246018">
    <property type="component" value="Unassembled WGS sequence"/>
</dbReference>
<dbReference type="InterPro" id="IPR013320">
    <property type="entry name" value="ConA-like_dom_sf"/>
</dbReference>
<evidence type="ECO:0000256" key="1">
    <source>
        <dbReference type="SAM" id="MobiDB-lite"/>
    </source>
</evidence>
<dbReference type="SUPFAM" id="SSF69318">
    <property type="entry name" value="Integrin alpha N-terminal domain"/>
    <property type="match status" value="1"/>
</dbReference>
<dbReference type="OrthoDB" id="3756338at2"/>
<sequence length="594" mass="63667">MPMVRATGGESTAGAGDRRIARRRFGPPWTADVESRAPRPDRGAQPWPPDPERPMTPDWLRELLAALSLATLGPGVPAPAPDLVVPPAGTVAAPAAAAPTYPREVFADEFDGPVETHWRHVSTSSPERLRQDTVDGRSVLALGPESHLVANDAVPYQVGATYRVSAVLKMPSKTGTHPAFWLRSHDFERPDEIDVVETWGGKQRCERVQLAFYWRYLPPVGSQKCVGGRYPDPAEWHEYSVEFTYMGGGRDPQFDHAAPMRFFVDGQETWSARHSPSLPSFLHLQHKRNCPEDEQPTCGETASGPEMLVDRVEVEAVGRQPSTSPATLVGVRRTGPTTVDLMALDPADHNAVAAQLTLPMDESDWHYATGDYDGDTVDDLYAVARGPRGSIRVDVLDGLKQFSVPLTRASVVAPGRRSADAQHLVGDYNGDGRDDLYLVDAVAGRTVVRVLDASAGFQTALAEPVTAAPALEPEGWRLATGDINADGLDDLLMVDLDDGAGRAAVHVLDAATGFSSFVIQATTPSGALDPAAWSVTTGDANADGRDDLYLLARDSGGVTAAHVLDAASGFTAYHLEAATALPATTDPSWRLAEG</sequence>
<dbReference type="SUPFAM" id="SSF49899">
    <property type="entry name" value="Concanavalin A-like lectins/glucanases"/>
    <property type="match status" value="1"/>
</dbReference>
<dbReference type="EMBL" id="QDGZ01000007">
    <property type="protein sequence ID" value="PVG81616.1"/>
    <property type="molecule type" value="Genomic_DNA"/>
</dbReference>
<dbReference type="PROSITE" id="PS51762">
    <property type="entry name" value="GH16_2"/>
    <property type="match status" value="1"/>
</dbReference>
<feature type="region of interest" description="Disordered" evidence="1">
    <location>
        <begin position="1"/>
        <end position="56"/>
    </location>
</feature>
<dbReference type="PANTHER" id="PTHR46580:SF2">
    <property type="entry name" value="MAM DOMAIN-CONTAINING PROTEIN"/>
    <property type="match status" value="1"/>
</dbReference>
<dbReference type="InterPro" id="IPR000757">
    <property type="entry name" value="Beta-glucanase-like"/>
</dbReference>
<accession>A0A2T8F7C4</accession>
<feature type="compositionally biased region" description="Basic and acidic residues" evidence="1">
    <location>
        <begin position="33"/>
        <end position="42"/>
    </location>
</feature>
<dbReference type="GO" id="GO:0005975">
    <property type="term" value="P:carbohydrate metabolic process"/>
    <property type="evidence" value="ECO:0007669"/>
    <property type="project" value="InterPro"/>
</dbReference>
<evidence type="ECO:0000259" key="2">
    <source>
        <dbReference type="PROSITE" id="PS51762"/>
    </source>
</evidence>
<keyword evidence="4" id="KW-1185">Reference proteome</keyword>
<dbReference type="Gene3D" id="2.130.10.130">
    <property type="entry name" value="Integrin alpha, N-terminal"/>
    <property type="match status" value="1"/>
</dbReference>
<protein>
    <recommendedName>
        <fullName evidence="2">GH16 domain-containing protein</fullName>
    </recommendedName>
</protein>
<dbReference type="PANTHER" id="PTHR46580">
    <property type="entry name" value="SENSOR KINASE-RELATED"/>
    <property type="match status" value="1"/>
</dbReference>
<dbReference type="CDD" id="cd00413">
    <property type="entry name" value="Glyco_hydrolase_16"/>
    <property type="match status" value="1"/>
</dbReference>
<organism evidence="3 4">
    <name type="scientific">Nocardioides gansuensis</name>
    <dbReference type="NCBI Taxonomy" id="2138300"/>
    <lineage>
        <taxon>Bacteria</taxon>
        <taxon>Bacillati</taxon>
        <taxon>Actinomycetota</taxon>
        <taxon>Actinomycetes</taxon>
        <taxon>Propionibacteriales</taxon>
        <taxon>Nocardioidaceae</taxon>
        <taxon>Nocardioides</taxon>
    </lineage>
</organism>
<proteinExistence type="predicted"/>